<keyword evidence="5 7" id="KW-0627">Porphyrin biosynthesis</keyword>
<evidence type="ECO:0000256" key="5">
    <source>
        <dbReference type="ARBA" id="ARBA00023244"/>
    </source>
</evidence>
<keyword evidence="4 7" id="KW-0456">Lyase</keyword>
<dbReference type="UniPathway" id="UPA00251">
    <property type="reaction ID" value="UER00320"/>
</dbReference>
<evidence type="ECO:0000256" key="7">
    <source>
        <dbReference type="RuleBase" id="RU366031"/>
    </source>
</evidence>
<evidence type="ECO:0000256" key="2">
    <source>
        <dbReference type="ARBA" id="ARBA00008133"/>
    </source>
</evidence>
<sequence length="342" mass="36275">VSISSPVNPWPSPSDQRASRGPGRAQWSSDMARALPLGLLLPPCALSSPSSVSFPQLFPAAAPTNGRVLAASKLRSCSSSPPPAPRRPDVVVTREQGKNAKLITALGRHNIDCLEVPLVMHTQGPDSSRLPSLLREKKFDWIVVTSPEAGSVFLDAWMAAACPKVRLGVVGAGTASIFDKVSQSLEQSLDVAFSPSKATGKILASELPKFGTRACSVLYPASVKASHEIEEGLSARGFEVTRLNTYNTVPVNDVDQVVLRQAVSAPVVAVASPSAVRAWVNLLANGEWSNSVACIGETTALAAKRLGLKNVYYPNNPGLEGWIESILDALRAHDQPRKAMAC</sequence>
<dbReference type="GO" id="GO:0009507">
    <property type="term" value="C:chloroplast"/>
    <property type="evidence" value="ECO:0007669"/>
    <property type="project" value="TreeGrafter"/>
</dbReference>
<dbReference type="SUPFAM" id="SSF69618">
    <property type="entry name" value="HemD-like"/>
    <property type="match status" value="1"/>
</dbReference>
<name>A0A1D1Y056_9ARAE</name>
<accession>A0A1D1Y056</accession>
<feature type="domain" description="Tetrapyrrole biosynthesis uroporphyrinogen III synthase" evidence="9">
    <location>
        <begin position="102"/>
        <end position="324"/>
    </location>
</feature>
<dbReference type="PANTHER" id="PTHR38042:SF1">
    <property type="entry name" value="UROPORPHYRINOGEN-III SYNTHASE, CHLOROPLASTIC"/>
    <property type="match status" value="1"/>
</dbReference>
<comment type="pathway">
    <text evidence="1 7">Porphyrin-containing compound metabolism; protoporphyrin-IX biosynthesis; coproporphyrinogen-III from 5-aminolevulinate: step 3/4.</text>
</comment>
<protein>
    <recommendedName>
        <fullName evidence="3 7">Uroporphyrinogen-III synthase</fullName>
        <ecNumber evidence="3 7">4.2.1.75</ecNumber>
    </recommendedName>
</protein>
<evidence type="ECO:0000256" key="8">
    <source>
        <dbReference type="SAM" id="MobiDB-lite"/>
    </source>
</evidence>
<evidence type="ECO:0000256" key="3">
    <source>
        <dbReference type="ARBA" id="ARBA00013109"/>
    </source>
</evidence>
<dbReference type="AlphaFoldDB" id="A0A1D1Y056"/>
<evidence type="ECO:0000259" key="9">
    <source>
        <dbReference type="Pfam" id="PF02602"/>
    </source>
</evidence>
<dbReference type="EC" id="4.2.1.75" evidence="3 7"/>
<dbReference type="Pfam" id="PF02602">
    <property type="entry name" value="HEM4"/>
    <property type="match status" value="1"/>
</dbReference>
<dbReference type="GO" id="GO:0006780">
    <property type="term" value="P:uroporphyrinogen III biosynthetic process"/>
    <property type="evidence" value="ECO:0007669"/>
    <property type="project" value="UniProtKB-UniRule"/>
</dbReference>
<comment type="catalytic activity">
    <reaction evidence="6 7">
        <text>hydroxymethylbilane = uroporphyrinogen III + H2O</text>
        <dbReference type="Rhea" id="RHEA:18965"/>
        <dbReference type="ChEBI" id="CHEBI:15377"/>
        <dbReference type="ChEBI" id="CHEBI:57308"/>
        <dbReference type="ChEBI" id="CHEBI:57845"/>
        <dbReference type="EC" id="4.2.1.75"/>
    </reaction>
</comment>
<dbReference type="Gene3D" id="3.40.50.10090">
    <property type="match status" value="2"/>
</dbReference>
<evidence type="ECO:0000313" key="10">
    <source>
        <dbReference type="EMBL" id="JAT47981.1"/>
    </source>
</evidence>
<feature type="non-terminal residue" evidence="10">
    <location>
        <position position="1"/>
    </location>
</feature>
<dbReference type="FunFam" id="3.40.50.10090:FF:000009">
    <property type="entry name" value="Uroporphyrinogen-III synthase, chloroplastic"/>
    <property type="match status" value="1"/>
</dbReference>
<evidence type="ECO:0000256" key="6">
    <source>
        <dbReference type="ARBA" id="ARBA00048617"/>
    </source>
</evidence>
<evidence type="ECO:0000256" key="1">
    <source>
        <dbReference type="ARBA" id="ARBA00004772"/>
    </source>
</evidence>
<reference evidence="10" key="1">
    <citation type="submission" date="2015-07" db="EMBL/GenBank/DDBJ databases">
        <title>Transcriptome Assembly of Anthurium amnicola.</title>
        <authorList>
            <person name="Suzuki J."/>
        </authorList>
    </citation>
    <scope>NUCLEOTIDE SEQUENCE</scope>
</reference>
<proteinExistence type="inferred from homology"/>
<comment type="function">
    <text evidence="7">Catalyzes cyclization of the linear tetrapyrrole, hydroxymethylbilane, to the macrocyclic uroporphyrinogen III.</text>
</comment>
<organism evidence="10">
    <name type="scientific">Anthurium amnicola</name>
    <dbReference type="NCBI Taxonomy" id="1678845"/>
    <lineage>
        <taxon>Eukaryota</taxon>
        <taxon>Viridiplantae</taxon>
        <taxon>Streptophyta</taxon>
        <taxon>Embryophyta</taxon>
        <taxon>Tracheophyta</taxon>
        <taxon>Spermatophyta</taxon>
        <taxon>Magnoliopsida</taxon>
        <taxon>Liliopsida</taxon>
        <taxon>Araceae</taxon>
        <taxon>Pothoideae</taxon>
        <taxon>Potheae</taxon>
        <taxon>Anthurium</taxon>
    </lineage>
</organism>
<dbReference type="CDD" id="cd06578">
    <property type="entry name" value="HemD"/>
    <property type="match status" value="1"/>
</dbReference>
<feature type="region of interest" description="Disordered" evidence="8">
    <location>
        <begin position="1"/>
        <end position="28"/>
    </location>
</feature>
<dbReference type="GO" id="GO:0004852">
    <property type="term" value="F:uroporphyrinogen-III synthase activity"/>
    <property type="evidence" value="ECO:0007669"/>
    <property type="project" value="UniProtKB-UniRule"/>
</dbReference>
<dbReference type="InterPro" id="IPR039793">
    <property type="entry name" value="UROS/Hem4"/>
</dbReference>
<gene>
    <name evidence="10" type="primary">UROS_1</name>
    <name evidence="10" type="ORF">g.82535</name>
</gene>
<dbReference type="GO" id="GO:0006782">
    <property type="term" value="P:protoporphyrinogen IX biosynthetic process"/>
    <property type="evidence" value="ECO:0007669"/>
    <property type="project" value="UniProtKB-UniRule"/>
</dbReference>
<evidence type="ECO:0000256" key="4">
    <source>
        <dbReference type="ARBA" id="ARBA00023239"/>
    </source>
</evidence>
<dbReference type="InterPro" id="IPR003754">
    <property type="entry name" value="4pyrrol_synth_uPrphyn_synth"/>
</dbReference>
<dbReference type="PANTHER" id="PTHR38042">
    <property type="entry name" value="UROPORPHYRINOGEN-III SYNTHASE, CHLOROPLASTIC"/>
    <property type="match status" value="1"/>
</dbReference>
<dbReference type="EMBL" id="GDJX01019955">
    <property type="protein sequence ID" value="JAT47981.1"/>
    <property type="molecule type" value="Transcribed_RNA"/>
</dbReference>
<comment type="similarity">
    <text evidence="2 7">Belongs to the uroporphyrinogen-III synthase family.</text>
</comment>
<dbReference type="InterPro" id="IPR036108">
    <property type="entry name" value="4pyrrol_syn_uPrphyn_synt_sf"/>
</dbReference>